<evidence type="ECO:0000256" key="2">
    <source>
        <dbReference type="ARBA" id="ARBA00023015"/>
    </source>
</evidence>
<sequence length="455" mass="48682">MSTTFVNPATLSFSSPSPAPSTPSYDDSNNFEAGPSRKRPRTTGTTSEERKEARAHRNRIAAQNSRDRRKAQFTYLERRVAELEDENRRLRAGIFGSDSVVPGATVAPLSAQPQPQQQHHTVFTIPSIAEDERVRMERERERERENEELKERIRTLEKGWDAVVKALAAQGLPTGLSAATTTTAQPAPAPVQPTITTPIKPAHTAFPSPAPSHASLDFDMTSSPITPPASALFNPAPITLSTPPAVVQPTTTTQPTSTSSVDTARHLARATSSVGVVPGVRQEDDVEALFREMLASPRAQSKDLPSAQVEFEGSNVGGQSVELGKRKREDEVKETETMKKEEESAITVAPVDDTKTSVVDWANEIEMQRLLDSMIESNVAANEAAAFGIDLGMGMGLDVGFDMNEFLVDPETTSSGATAATTGTSPAATSGNATNAPFGMMGMSGIMDFGGVGVF</sequence>
<dbReference type="Pfam" id="PF00170">
    <property type="entry name" value="bZIP_1"/>
    <property type="match status" value="1"/>
</dbReference>
<dbReference type="AlphaFoldDB" id="A0A409VJQ2"/>
<reference evidence="10 11" key="1">
    <citation type="journal article" date="2018" name="Evol. Lett.">
        <title>Horizontal gene cluster transfer increased hallucinogenic mushroom diversity.</title>
        <authorList>
            <person name="Reynolds H.T."/>
            <person name="Vijayakumar V."/>
            <person name="Gluck-Thaler E."/>
            <person name="Korotkin H.B."/>
            <person name="Matheny P.B."/>
            <person name="Slot J.C."/>
        </authorList>
    </citation>
    <scope>NUCLEOTIDE SEQUENCE [LARGE SCALE GENOMIC DNA]</scope>
    <source>
        <strain evidence="10 11">2629</strain>
    </source>
</reference>
<evidence type="ECO:0000313" key="11">
    <source>
        <dbReference type="Proteomes" id="UP000284842"/>
    </source>
</evidence>
<dbReference type="GO" id="GO:0000977">
    <property type="term" value="F:RNA polymerase II transcription regulatory region sequence-specific DNA binding"/>
    <property type="evidence" value="ECO:0007669"/>
    <property type="project" value="TreeGrafter"/>
</dbReference>
<protein>
    <recommendedName>
        <fullName evidence="6">X-box-binding protein 1</fullName>
    </recommendedName>
</protein>
<evidence type="ECO:0000256" key="6">
    <source>
        <dbReference type="ARBA" id="ARBA00040165"/>
    </source>
</evidence>
<name>A0A409VJQ2_9AGAR</name>
<feature type="region of interest" description="Disordered" evidence="8">
    <location>
        <begin position="1"/>
        <end position="69"/>
    </location>
</feature>
<dbReference type="PROSITE" id="PS00036">
    <property type="entry name" value="BZIP_BASIC"/>
    <property type="match status" value="1"/>
</dbReference>
<evidence type="ECO:0000256" key="7">
    <source>
        <dbReference type="SAM" id="Coils"/>
    </source>
</evidence>
<dbReference type="OrthoDB" id="295274at2759"/>
<evidence type="ECO:0000259" key="9">
    <source>
        <dbReference type="PROSITE" id="PS50217"/>
    </source>
</evidence>
<dbReference type="GO" id="GO:0005634">
    <property type="term" value="C:nucleus"/>
    <property type="evidence" value="ECO:0007669"/>
    <property type="project" value="TreeGrafter"/>
</dbReference>
<keyword evidence="2" id="KW-0805">Transcription regulation</keyword>
<dbReference type="InParanoid" id="A0A409VJQ2"/>
<comment type="caution">
    <text evidence="10">The sequence shown here is derived from an EMBL/GenBank/DDBJ whole genome shotgun (WGS) entry which is preliminary data.</text>
</comment>
<dbReference type="SMART" id="SM00338">
    <property type="entry name" value="BRLZ"/>
    <property type="match status" value="1"/>
</dbReference>
<feature type="domain" description="BZIP" evidence="9">
    <location>
        <begin position="48"/>
        <end position="94"/>
    </location>
</feature>
<keyword evidence="7" id="KW-0175">Coiled coil</keyword>
<evidence type="ECO:0000256" key="1">
    <source>
        <dbReference type="ARBA" id="ARBA00022843"/>
    </source>
</evidence>
<gene>
    <name evidence="10" type="ORF">CVT24_007044</name>
</gene>
<dbReference type="STRING" id="181874.A0A409VJQ2"/>
<dbReference type="InterPro" id="IPR052470">
    <property type="entry name" value="ER_Stress-Reg_TF"/>
</dbReference>
<proteinExistence type="predicted"/>
<dbReference type="PANTHER" id="PTHR46542:SF1">
    <property type="entry name" value="X-BOX BINDING PROTEIN 1"/>
    <property type="match status" value="1"/>
</dbReference>
<dbReference type="PROSITE" id="PS50217">
    <property type="entry name" value="BZIP"/>
    <property type="match status" value="1"/>
</dbReference>
<organism evidence="10 11">
    <name type="scientific">Panaeolus cyanescens</name>
    <dbReference type="NCBI Taxonomy" id="181874"/>
    <lineage>
        <taxon>Eukaryota</taxon>
        <taxon>Fungi</taxon>
        <taxon>Dikarya</taxon>
        <taxon>Basidiomycota</taxon>
        <taxon>Agaricomycotina</taxon>
        <taxon>Agaricomycetes</taxon>
        <taxon>Agaricomycetidae</taxon>
        <taxon>Agaricales</taxon>
        <taxon>Agaricineae</taxon>
        <taxon>Galeropsidaceae</taxon>
        <taxon>Panaeolus</taxon>
    </lineage>
</organism>
<dbReference type="Proteomes" id="UP000284842">
    <property type="component" value="Unassembled WGS sequence"/>
</dbReference>
<evidence type="ECO:0000256" key="4">
    <source>
        <dbReference type="ARBA" id="ARBA00023163"/>
    </source>
</evidence>
<dbReference type="Gene3D" id="1.20.5.170">
    <property type="match status" value="1"/>
</dbReference>
<dbReference type="PANTHER" id="PTHR46542">
    <property type="entry name" value="X-BOX BINDING PROTEIN 1"/>
    <property type="match status" value="1"/>
</dbReference>
<evidence type="ECO:0000256" key="3">
    <source>
        <dbReference type="ARBA" id="ARBA00023125"/>
    </source>
</evidence>
<evidence type="ECO:0000256" key="5">
    <source>
        <dbReference type="ARBA" id="ARBA00023242"/>
    </source>
</evidence>
<keyword evidence="1" id="KW-0832">Ubl conjugation</keyword>
<keyword evidence="5" id="KW-0539">Nucleus</keyword>
<evidence type="ECO:0000256" key="8">
    <source>
        <dbReference type="SAM" id="MobiDB-lite"/>
    </source>
</evidence>
<dbReference type="GO" id="GO:0000981">
    <property type="term" value="F:DNA-binding transcription factor activity, RNA polymerase II-specific"/>
    <property type="evidence" value="ECO:0007669"/>
    <property type="project" value="TreeGrafter"/>
</dbReference>
<keyword evidence="11" id="KW-1185">Reference proteome</keyword>
<evidence type="ECO:0000313" key="10">
    <source>
        <dbReference type="EMBL" id="PPQ66470.1"/>
    </source>
</evidence>
<feature type="coiled-coil region" evidence="7">
    <location>
        <begin position="128"/>
        <end position="159"/>
    </location>
</feature>
<dbReference type="InterPro" id="IPR046347">
    <property type="entry name" value="bZIP_sf"/>
</dbReference>
<dbReference type="SUPFAM" id="SSF57959">
    <property type="entry name" value="Leucine zipper domain"/>
    <property type="match status" value="1"/>
</dbReference>
<dbReference type="CDD" id="cd14812">
    <property type="entry name" value="bZIP_u3"/>
    <property type="match status" value="1"/>
</dbReference>
<keyword evidence="4" id="KW-0804">Transcription</keyword>
<dbReference type="InterPro" id="IPR004827">
    <property type="entry name" value="bZIP"/>
</dbReference>
<keyword evidence="3" id="KW-0238">DNA-binding</keyword>
<dbReference type="EMBL" id="NHTK01006042">
    <property type="protein sequence ID" value="PPQ66470.1"/>
    <property type="molecule type" value="Genomic_DNA"/>
</dbReference>
<accession>A0A409VJQ2</accession>